<organism evidence="11 12">
    <name type="scientific">Nicoliella lavandulae</name>
    <dbReference type="NCBI Taxonomy" id="3082954"/>
    <lineage>
        <taxon>Bacteria</taxon>
        <taxon>Bacillati</taxon>
        <taxon>Bacillota</taxon>
        <taxon>Bacilli</taxon>
        <taxon>Lactobacillales</taxon>
        <taxon>Lactobacillaceae</taxon>
        <taxon>Nicoliella</taxon>
    </lineage>
</organism>
<keyword evidence="8" id="KW-0067">ATP-binding</keyword>
<keyword evidence="7" id="KW-0347">Helicase</keyword>
<keyword evidence="9" id="KW-0051">Antiviral defense</keyword>
<dbReference type="Gene3D" id="3.40.50.300">
    <property type="entry name" value="P-loop containing nucleotide triphosphate hydrolases"/>
    <property type="match status" value="2"/>
</dbReference>
<dbReference type="PROSITE" id="PS51643">
    <property type="entry name" value="HD_CAS3"/>
    <property type="match status" value="1"/>
</dbReference>
<evidence type="ECO:0000256" key="5">
    <source>
        <dbReference type="ARBA" id="ARBA00022741"/>
    </source>
</evidence>
<evidence type="ECO:0000256" key="8">
    <source>
        <dbReference type="ARBA" id="ARBA00022840"/>
    </source>
</evidence>
<dbReference type="Pfam" id="PF22590">
    <property type="entry name" value="Cas3-like_C_2"/>
    <property type="match status" value="1"/>
</dbReference>
<dbReference type="EMBL" id="JAWMWH010000003">
    <property type="protein sequence ID" value="MEJ6401092.1"/>
    <property type="molecule type" value="Genomic_DNA"/>
</dbReference>
<keyword evidence="3" id="KW-0540">Nuclease</keyword>
<gene>
    <name evidence="11" type="primary">cas3</name>
    <name evidence="11" type="ORF">R4146_08045</name>
</gene>
<dbReference type="PANTHER" id="PTHR47963">
    <property type="entry name" value="DEAD-BOX ATP-DEPENDENT RNA HELICASE 47, MITOCHONDRIAL"/>
    <property type="match status" value="1"/>
</dbReference>
<proteinExistence type="inferred from homology"/>
<dbReference type="InterPro" id="IPR014001">
    <property type="entry name" value="Helicase_ATP-bd"/>
</dbReference>
<dbReference type="InterPro" id="IPR054712">
    <property type="entry name" value="Cas3-like_dom"/>
</dbReference>
<evidence type="ECO:0000313" key="11">
    <source>
        <dbReference type="EMBL" id="MEJ6401092.1"/>
    </source>
</evidence>
<dbReference type="Gene3D" id="1.10.3210.30">
    <property type="match status" value="1"/>
</dbReference>
<keyword evidence="6" id="KW-0378">Hydrolase</keyword>
<dbReference type="SUPFAM" id="SSF52540">
    <property type="entry name" value="P-loop containing nucleoside triphosphate hydrolases"/>
    <property type="match status" value="1"/>
</dbReference>
<dbReference type="CDD" id="cd09641">
    <property type="entry name" value="Cas3''_I"/>
    <property type="match status" value="1"/>
</dbReference>
<dbReference type="SMART" id="SM00490">
    <property type="entry name" value="HELICc"/>
    <property type="match status" value="1"/>
</dbReference>
<evidence type="ECO:0000313" key="12">
    <source>
        <dbReference type="Proteomes" id="UP001370590"/>
    </source>
</evidence>
<accession>A0ABU8SMF9</accession>
<dbReference type="PANTHER" id="PTHR47963:SF9">
    <property type="entry name" value="CRISPR-ASSOCIATED ENDONUCLEASE_HELICASE CAS3"/>
    <property type="match status" value="1"/>
</dbReference>
<dbReference type="RefSeq" id="WP_339960941.1">
    <property type="nucleotide sequence ID" value="NZ_JAWMWH010000003.1"/>
</dbReference>
<keyword evidence="5" id="KW-0547">Nucleotide-binding</keyword>
<reference evidence="11 12" key="1">
    <citation type="submission" date="2023-10" db="EMBL/GenBank/DDBJ databases">
        <title>Nicoliella lavandulae sp. nov. isolated from Lavandula angustifolia flowers.</title>
        <authorList>
            <person name="Alcantara C."/>
            <person name="Zuniga M."/>
            <person name="Landete J.M."/>
            <person name="Monedero V."/>
        </authorList>
    </citation>
    <scope>NUCLEOTIDE SEQUENCE [LARGE SCALE GENOMIC DNA]</scope>
    <source>
        <strain evidence="11 12">Es01</strain>
    </source>
</reference>
<comment type="similarity">
    <text evidence="2">In the central section; belongs to the CRISPR-associated helicase Cas3 family.</text>
</comment>
<name>A0ABU8SMF9_9LACO</name>
<dbReference type="NCBIfam" id="TIGR01596">
    <property type="entry name" value="cas3_HD"/>
    <property type="match status" value="1"/>
</dbReference>
<dbReference type="InterPro" id="IPR011545">
    <property type="entry name" value="DEAD/DEAH_box_helicase_dom"/>
</dbReference>
<dbReference type="Proteomes" id="UP001370590">
    <property type="component" value="Unassembled WGS sequence"/>
</dbReference>
<dbReference type="SUPFAM" id="SSF109604">
    <property type="entry name" value="HD-domain/PDEase-like"/>
    <property type="match status" value="1"/>
</dbReference>
<evidence type="ECO:0000256" key="9">
    <source>
        <dbReference type="ARBA" id="ARBA00023118"/>
    </source>
</evidence>
<evidence type="ECO:0000256" key="6">
    <source>
        <dbReference type="ARBA" id="ARBA00022801"/>
    </source>
</evidence>
<evidence type="ECO:0000256" key="7">
    <source>
        <dbReference type="ARBA" id="ARBA00022806"/>
    </source>
</evidence>
<evidence type="ECO:0000256" key="2">
    <source>
        <dbReference type="ARBA" id="ARBA00009046"/>
    </source>
</evidence>
<evidence type="ECO:0000256" key="1">
    <source>
        <dbReference type="ARBA" id="ARBA00006847"/>
    </source>
</evidence>
<dbReference type="InterPro" id="IPR041372">
    <property type="entry name" value="Cas3_C"/>
</dbReference>
<dbReference type="InterPro" id="IPR001650">
    <property type="entry name" value="Helicase_C-like"/>
</dbReference>
<evidence type="ECO:0000259" key="10">
    <source>
        <dbReference type="PROSITE" id="PS51643"/>
    </source>
</evidence>
<dbReference type="InterPro" id="IPR050547">
    <property type="entry name" value="DEAD_box_RNA_helicases"/>
</dbReference>
<evidence type="ECO:0000256" key="3">
    <source>
        <dbReference type="ARBA" id="ARBA00022722"/>
    </source>
</evidence>
<dbReference type="InterPro" id="IPR027417">
    <property type="entry name" value="P-loop_NTPase"/>
</dbReference>
<dbReference type="Pfam" id="PF18395">
    <property type="entry name" value="Cas3_C"/>
    <property type="match status" value="1"/>
</dbReference>
<dbReference type="SMART" id="SM00487">
    <property type="entry name" value="DEXDc"/>
    <property type="match status" value="1"/>
</dbReference>
<comment type="caution">
    <text evidence="11">The sequence shown here is derived from an EMBL/GenBank/DDBJ whole genome shotgun (WGS) entry which is preliminary data.</text>
</comment>
<dbReference type="InterPro" id="IPR006474">
    <property type="entry name" value="Helicase_Cas3_CRISPR-ass_core"/>
</dbReference>
<keyword evidence="12" id="KW-1185">Reference proteome</keyword>
<dbReference type="NCBIfam" id="TIGR01587">
    <property type="entry name" value="cas3_core"/>
    <property type="match status" value="1"/>
</dbReference>
<feature type="domain" description="HD Cas3-type" evidence="10">
    <location>
        <begin position="55"/>
        <end position="234"/>
    </location>
</feature>
<dbReference type="InterPro" id="IPR038257">
    <property type="entry name" value="CRISPR-assoc_Cas3_HD_sf"/>
</dbReference>
<sequence length="918" mass="104449">MDETLWAKKSIGNDGLPKWLPLKQHLLDTSFTIKMLYRKYLSDNQQLTIKKAISDSYNNIPVSELDEKAEQLVKFIALLHDIGKATPAFQSKDSYRGIRELDLSIKSKLIQNGFFPSDDTKIPTSKFSPHALAGEAILKQYGVNDEIGSIIGGHHGMPVTSIGDVKRQLPKYPINYYFSNVYDRIHERWERIQKDYFQWALKESGLNTIDNIPSIKSFGSQVILEGLLVMADWVASNENYFGLFNMDQVKDGSNRYKNGWLKWFKTFKWEPEIYTDANDYYNDRFGFDPHKLQKQLFSTIDDSIDPGVFIIEAGMGTGKTEAALSSVEQLAQKKGCSGLFWALPTQATTNAMFGRVEAWCEKIAASSDTNVEIQLVHGKAALNDSFTKIPHSIDINEDENAGVLVNGWFSGNKKAILDDFVVGTIDQLLLLALKKKHLELRHLGFSQKVVVIDEAHSFDAYMQEYLYRSLNWLGKYGVPVVILSATLPSDKRLKMINSYLGISGADDYNQNNAYPLITYTDGNKVSQISVSDNIDSKNVKLNKFNGNLLDELKSVLSDGGVAGIIVNTVKRAQQIAKDMIEEFGEDSVELLHSSFIATDRSNKEKNLLLEIGKDNSHRPYKKIIVGTQVLEQSLDIDFDILFTDLAPMDLLMQRIGRLQRHENNNSNRPSKLKKPQVYVLQTDSNYEFDSGSIAIYGELLLIRTQYYLPSIISIPRDLSCLVQSVYNLSSDITNINLDLPNDFDAKYKRAKDSYQELINDKRKSAKTYMIKKYEKNKDNLIGWINKSKDELSDSKGDAEVRDGEENIEVIVLWKTKDDNYKLLNGKMISNSDLEIDQITKNIATNTIKLPVVMSKSYNIDKTIDELEKFNKKYLPNWQMCPWLRGSLGILLDENNDFIINGYKLHYDKNLGMMYNKIE</sequence>
<dbReference type="InterPro" id="IPR006483">
    <property type="entry name" value="CRISPR-assoc_Cas3_HD"/>
</dbReference>
<dbReference type="Pfam" id="PF00270">
    <property type="entry name" value="DEAD"/>
    <property type="match status" value="1"/>
</dbReference>
<dbReference type="Pfam" id="PF18019">
    <property type="entry name" value="Cas3_HD"/>
    <property type="match status" value="1"/>
</dbReference>
<evidence type="ECO:0000256" key="4">
    <source>
        <dbReference type="ARBA" id="ARBA00022723"/>
    </source>
</evidence>
<comment type="similarity">
    <text evidence="1">In the N-terminal section; belongs to the CRISPR-associated nuclease Cas3-HD family.</text>
</comment>
<protein>
    <submittedName>
        <fullName evidence="11">CRISPR-associated helicase Cas3</fullName>
    </submittedName>
</protein>
<keyword evidence="4" id="KW-0479">Metal-binding</keyword>